<feature type="compositionally biased region" description="Basic and acidic residues" evidence="1">
    <location>
        <begin position="26"/>
        <end position="41"/>
    </location>
</feature>
<evidence type="ECO:0000313" key="2">
    <source>
        <dbReference type="EMBL" id="VVD65186.1"/>
    </source>
</evidence>
<proteinExistence type="predicted"/>
<name>A0ABY6VMJ2_9BURK</name>
<sequence>METHPAPTPEYASLIRSPVAKPRAARAERVDVPVTSRERTDLGTPSPTLLKLTRGQSFHTYASRGTVLHVRGGNVMLTPPARWLAPGVWRTTVPLAAGQVYVVETSGWFAIASDSGASIACRVSASDLRLSDDQRPPATGRLQAILRYFGL</sequence>
<accession>A0ABY6VMJ2</accession>
<dbReference type="Proteomes" id="UP000366065">
    <property type="component" value="Unassembled WGS sequence"/>
</dbReference>
<evidence type="ECO:0008006" key="4">
    <source>
        <dbReference type="Google" id="ProtNLM"/>
    </source>
</evidence>
<feature type="region of interest" description="Disordered" evidence="1">
    <location>
        <begin position="26"/>
        <end position="45"/>
    </location>
</feature>
<gene>
    <name evidence="2" type="ORF">PCA20602_00316</name>
</gene>
<dbReference type="EMBL" id="CABPRV010000001">
    <property type="protein sequence ID" value="VVD65186.1"/>
    <property type="molecule type" value="Genomic_DNA"/>
</dbReference>
<dbReference type="RefSeq" id="WP_150719679.1">
    <property type="nucleotide sequence ID" value="NZ_CABPRV010000001.1"/>
</dbReference>
<evidence type="ECO:0000256" key="1">
    <source>
        <dbReference type="SAM" id="MobiDB-lite"/>
    </source>
</evidence>
<evidence type="ECO:0000313" key="3">
    <source>
        <dbReference type="Proteomes" id="UP000366065"/>
    </source>
</evidence>
<reference evidence="2 3" key="1">
    <citation type="submission" date="2019-08" db="EMBL/GenBank/DDBJ databases">
        <authorList>
            <person name="Peeters C."/>
        </authorList>
    </citation>
    <scope>NUCLEOTIDE SEQUENCE [LARGE SCALE GENOMIC DNA]</scope>
    <source>
        <strain evidence="2 3">LMG 20602</strain>
    </source>
</reference>
<protein>
    <recommendedName>
        <fullName evidence="4">DUF2917 domain-containing protein</fullName>
    </recommendedName>
</protein>
<keyword evidence="3" id="KW-1185">Reference proteome</keyword>
<organism evidence="2 3">
    <name type="scientific">Pandoraea capi</name>
    <dbReference type="NCBI Taxonomy" id="2508286"/>
    <lineage>
        <taxon>Bacteria</taxon>
        <taxon>Pseudomonadati</taxon>
        <taxon>Pseudomonadota</taxon>
        <taxon>Betaproteobacteria</taxon>
        <taxon>Burkholderiales</taxon>
        <taxon>Burkholderiaceae</taxon>
        <taxon>Pandoraea</taxon>
    </lineage>
</organism>
<comment type="caution">
    <text evidence="2">The sequence shown here is derived from an EMBL/GenBank/DDBJ whole genome shotgun (WGS) entry which is preliminary data.</text>
</comment>